<keyword evidence="3" id="KW-0472">Membrane</keyword>
<dbReference type="AlphaFoldDB" id="A0A2I4GCX9"/>
<feature type="transmembrane region" description="Helical" evidence="3">
    <location>
        <begin position="29"/>
        <end position="50"/>
    </location>
</feature>
<evidence type="ECO:0000313" key="5">
    <source>
        <dbReference type="Proteomes" id="UP000235220"/>
    </source>
</evidence>
<evidence type="ECO:0000256" key="3">
    <source>
        <dbReference type="SAM" id="Phobius"/>
    </source>
</evidence>
<evidence type="ECO:0000256" key="2">
    <source>
        <dbReference type="SAM" id="MobiDB-lite"/>
    </source>
</evidence>
<dbReference type="Gene3D" id="3.30.40.10">
    <property type="entry name" value="Zinc/RING finger domain, C3HC4 (zinc finger)"/>
    <property type="match status" value="1"/>
</dbReference>
<dbReference type="FunCoup" id="A0A2I4GCX9">
    <property type="interactions" value="1"/>
</dbReference>
<dbReference type="RefSeq" id="XP_018841725.1">
    <property type="nucleotide sequence ID" value="XM_018986180.2"/>
</dbReference>
<dbReference type="PANTHER" id="PTHR45676">
    <property type="entry name" value="RING-H2 FINGER PROTEIN ATL51-RELATED"/>
    <property type="match status" value="1"/>
</dbReference>
<dbReference type="KEGG" id="jre:109006793"/>
<dbReference type="GeneID" id="109006793"/>
<dbReference type="InterPro" id="IPR013083">
    <property type="entry name" value="Znf_RING/FYVE/PHD"/>
</dbReference>
<dbReference type="GO" id="GO:0016567">
    <property type="term" value="P:protein ubiquitination"/>
    <property type="evidence" value="ECO:0000318"/>
    <property type="project" value="GO_Central"/>
</dbReference>
<sequence>MTSASANFDVPPPPLPAPPRSVDLSPLKFVLALVAVFTVPALAYTFFFSVKCPLNPFRLRHRSSSGRHSIETDGNISNREVVPVPDVKLEKETRVEDVGAGGMCIVCLSVLGDNGKEVKQLSACKHSFHATCIDRWLNNKPNCPVCRAPFAGKRPDGTGGSAGDEDSRQGLPRDASELV</sequence>
<dbReference type="Pfam" id="PF13639">
    <property type="entry name" value="zf-RING_2"/>
    <property type="match status" value="1"/>
</dbReference>
<dbReference type="OrthoDB" id="8062037at2759"/>
<dbReference type="SUPFAM" id="SSF57850">
    <property type="entry name" value="RING/U-box"/>
    <property type="match status" value="1"/>
</dbReference>
<proteinExistence type="predicted"/>
<gene>
    <name evidence="6" type="primary">LOC109006793</name>
</gene>
<dbReference type="Proteomes" id="UP000235220">
    <property type="component" value="Chromosome 4"/>
</dbReference>
<keyword evidence="1" id="KW-0479">Metal-binding</keyword>
<feature type="region of interest" description="Disordered" evidence="2">
    <location>
        <begin position="152"/>
        <end position="179"/>
    </location>
</feature>
<dbReference type="UniPathway" id="UPA00143"/>
<keyword evidence="3" id="KW-1133">Transmembrane helix</keyword>
<keyword evidence="5" id="KW-1185">Reference proteome</keyword>
<organism evidence="5 6">
    <name type="scientific">Juglans regia</name>
    <name type="common">English walnut</name>
    <dbReference type="NCBI Taxonomy" id="51240"/>
    <lineage>
        <taxon>Eukaryota</taxon>
        <taxon>Viridiplantae</taxon>
        <taxon>Streptophyta</taxon>
        <taxon>Embryophyta</taxon>
        <taxon>Tracheophyta</taxon>
        <taxon>Spermatophyta</taxon>
        <taxon>Magnoliopsida</taxon>
        <taxon>eudicotyledons</taxon>
        <taxon>Gunneridae</taxon>
        <taxon>Pentapetalae</taxon>
        <taxon>rosids</taxon>
        <taxon>fabids</taxon>
        <taxon>Fagales</taxon>
        <taxon>Juglandaceae</taxon>
        <taxon>Juglans</taxon>
    </lineage>
</organism>
<dbReference type="InterPro" id="IPR001841">
    <property type="entry name" value="Znf_RING"/>
</dbReference>
<dbReference type="InParanoid" id="A0A2I4GCX9"/>
<name>A0A2I4GCX9_JUGRE</name>
<evidence type="ECO:0000313" key="6">
    <source>
        <dbReference type="RefSeq" id="XP_018841725.1"/>
    </source>
</evidence>
<dbReference type="PANTHER" id="PTHR45676:SF88">
    <property type="entry name" value="RING-H2 FINGER PROTEIN ATL33"/>
    <property type="match status" value="1"/>
</dbReference>
<accession>A0A2I4GCX9</accession>
<evidence type="ECO:0000256" key="1">
    <source>
        <dbReference type="PROSITE-ProRule" id="PRU00175"/>
    </source>
</evidence>
<evidence type="ECO:0000259" key="4">
    <source>
        <dbReference type="PROSITE" id="PS50089"/>
    </source>
</evidence>
<feature type="domain" description="RING-type" evidence="4">
    <location>
        <begin position="104"/>
        <end position="147"/>
    </location>
</feature>
<keyword evidence="1" id="KW-0863">Zinc-finger</keyword>
<dbReference type="SMART" id="SM00184">
    <property type="entry name" value="RING"/>
    <property type="match status" value="1"/>
</dbReference>
<dbReference type="GO" id="GO:0008270">
    <property type="term" value="F:zinc ion binding"/>
    <property type="evidence" value="ECO:0007669"/>
    <property type="project" value="UniProtKB-KW"/>
</dbReference>
<reference evidence="6" key="1">
    <citation type="submission" date="2025-08" db="UniProtKB">
        <authorList>
            <consortium name="RefSeq"/>
        </authorList>
    </citation>
    <scope>IDENTIFICATION</scope>
    <source>
        <tissue evidence="6">Leaves</tissue>
    </source>
</reference>
<keyword evidence="3" id="KW-0812">Transmembrane</keyword>
<protein>
    <submittedName>
        <fullName evidence="6">RING-H2 finger protein ATL33-like</fullName>
    </submittedName>
</protein>
<dbReference type="PROSITE" id="PS50089">
    <property type="entry name" value="ZF_RING_2"/>
    <property type="match status" value="1"/>
</dbReference>
<keyword evidence="1" id="KW-0862">Zinc</keyword>